<evidence type="ECO:0000256" key="1">
    <source>
        <dbReference type="SAM" id="Phobius"/>
    </source>
</evidence>
<keyword evidence="1" id="KW-0472">Membrane</keyword>
<name>A0ABZ2YF88_9BACT</name>
<dbReference type="EMBL" id="CP121689">
    <property type="protein sequence ID" value="WZL76821.1"/>
    <property type="molecule type" value="Genomic_DNA"/>
</dbReference>
<evidence type="ECO:0000313" key="3">
    <source>
        <dbReference type="Proteomes" id="UP001461341"/>
    </source>
</evidence>
<feature type="transmembrane region" description="Helical" evidence="1">
    <location>
        <begin position="20"/>
        <end position="38"/>
    </location>
</feature>
<reference evidence="2 3" key="1">
    <citation type="submission" date="2023-03" db="EMBL/GenBank/DDBJ databases">
        <title>Novel Species.</title>
        <authorList>
            <person name="Ma S."/>
        </authorList>
    </citation>
    <scope>NUCLEOTIDE SEQUENCE [LARGE SCALE GENOMIC DNA]</scope>
    <source>
        <strain evidence="2 3">B11</strain>
    </source>
</reference>
<sequence length="164" mass="18249">MLNPKECFSPERGSSLIEVILIISIVVFAVSALAFLLWQTTSTQHSAQALLAATTVAQNIMDYLRSKSFQEIVDTYNLEENPSLELDLANFWDGDNPAPDLSLLPGILENSYLSFTREAEDKIKLVVNLTWKEPTSQLGQERSFKVATYIVKGGLNDYIVSSSE</sequence>
<proteinExistence type="predicted"/>
<keyword evidence="1" id="KW-1133">Transmembrane helix</keyword>
<protein>
    <recommendedName>
        <fullName evidence="4">Type II secretion system protein</fullName>
    </recommendedName>
</protein>
<evidence type="ECO:0000313" key="2">
    <source>
        <dbReference type="EMBL" id="WZL76821.1"/>
    </source>
</evidence>
<dbReference type="Proteomes" id="UP001461341">
    <property type="component" value="Chromosome"/>
</dbReference>
<evidence type="ECO:0008006" key="4">
    <source>
        <dbReference type="Google" id="ProtNLM"/>
    </source>
</evidence>
<gene>
    <name evidence="2" type="ORF">QBE54_03580</name>
</gene>
<accession>A0ABZ2YF88</accession>
<organism evidence="2 3">
    <name type="scientific">Thermatribacter velox</name>
    <dbReference type="NCBI Taxonomy" id="3039681"/>
    <lineage>
        <taxon>Bacteria</taxon>
        <taxon>Pseudomonadati</taxon>
        <taxon>Atribacterota</taxon>
        <taxon>Atribacteria</taxon>
        <taxon>Atribacterales</taxon>
        <taxon>Thermatribacteraceae</taxon>
        <taxon>Thermatribacter</taxon>
    </lineage>
</organism>
<keyword evidence="3" id="KW-1185">Reference proteome</keyword>
<dbReference type="RefSeq" id="WP_369018985.1">
    <property type="nucleotide sequence ID" value="NZ_CP121689.1"/>
</dbReference>
<keyword evidence="1" id="KW-0812">Transmembrane</keyword>